<feature type="transmembrane region" description="Helical" evidence="2">
    <location>
        <begin position="414"/>
        <end position="432"/>
    </location>
</feature>
<reference evidence="3 4" key="1">
    <citation type="submission" date="2021-02" db="EMBL/GenBank/DDBJ databases">
        <title>Actinophytocola xerophila sp. nov., isolated from soil of cotton cropping field.</title>
        <authorList>
            <person name="Huang R."/>
            <person name="Chen X."/>
            <person name="Ge X."/>
            <person name="Liu W."/>
        </authorList>
    </citation>
    <scope>NUCLEOTIDE SEQUENCE [LARGE SCALE GENOMIC DNA]</scope>
    <source>
        <strain evidence="3 4">S1-96</strain>
    </source>
</reference>
<feature type="transmembrane region" description="Helical" evidence="2">
    <location>
        <begin position="99"/>
        <end position="116"/>
    </location>
</feature>
<feature type="region of interest" description="Disordered" evidence="1">
    <location>
        <begin position="202"/>
        <end position="300"/>
    </location>
</feature>
<keyword evidence="2" id="KW-0472">Membrane</keyword>
<evidence type="ECO:0000313" key="3">
    <source>
        <dbReference type="EMBL" id="MCT2584126.1"/>
    </source>
</evidence>
<feature type="transmembrane region" description="Helical" evidence="2">
    <location>
        <begin position="158"/>
        <end position="178"/>
    </location>
</feature>
<feature type="transmembrane region" description="Helical" evidence="2">
    <location>
        <begin position="390"/>
        <end position="408"/>
    </location>
</feature>
<keyword evidence="4" id="KW-1185">Reference proteome</keyword>
<evidence type="ECO:0000313" key="4">
    <source>
        <dbReference type="Proteomes" id="UP001156441"/>
    </source>
</evidence>
<evidence type="ECO:0000256" key="1">
    <source>
        <dbReference type="SAM" id="MobiDB-lite"/>
    </source>
</evidence>
<dbReference type="EMBL" id="JAFFZE010000011">
    <property type="protein sequence ID" value="MCT2584126.1"/>
    <property type="molecule type" value="Genomic_DNA"/>
</dbReference>
<sequence length="438" mass="42513">MVARRVDFLAAGVVSTFGAGLFTGLAPAASLAGPWLLVALVVAGGLGYLTVLSSWERPLATAPTPVRRVLFGVGVLGRLAAAVAIAGTFGQYLTPARERLGAVVLAVLVTVVTVAVPRVPALVVRAGAAVVLGSLALVVLACFAIEPVSPAVALEQGGSALGLVASAGLLTVCFLGVGPPARPGEPGMSPFGTRLSARGVVDVHLPDSPRGVATRRTGEDGDGGSDAGSVGASSGGDEDGVSGPRAGSVGASSGGDEDGVSGPRAGSVGASSGGDEDGVSGPRAGSVGMSAGGDEGGVIDSRGSGRVRRLGVLAVLAVVLVMCLAVGAAVLRQLGAPRLGLSPVPVLDALAAADAGALRPLVLVGVAVATGFALWGIVRGLVASVGGVPSLRVAIAVGGVVAVGAAVVEPRVALTVAAVLLLGDAALRLVAVRHRRVR</sequence>
<proteinExistence type="predicted"/>
<organism evidence="3 4">
    <name type="scientific">Actinophytocola gossypii</name>
    <dbReference type="NCBI Taxonomy" id="2812003"/>
    <lineage>
        <taxon>Bacteria</taxon>
        <taxon>Bacillati</taxon>
        <taxon>Actinomycetota</taxon>
        <taxon>Actinomycetes</taxon>
        <taxon>Pseudonocardiales</taxon>
        <taxon>Pseudonocardiaceae</taxon>
    </lineage>
</organism>
<feature type="transmembrane region" description="Helical" evidence="2">
    <location>
        <begin position="123"/>
        <end position="146"/>
    </location>
</feature>
<protein>
    <submittedName>
        <fullName evidence="3">Uncharacterized protein</fullName>
    </submittedName>
</protein>
<dbReference type="RefSeq" id="WP_260191524.1">
    <property type="nucleotide sequence ID" value="NZ_JAFFZE010000011.1"/>
</dbReference>
<feature type="transmembrane region" description="Helical" evidence="2">
    <location>
        <begin position="7"/>
        <end position="26"/>
    </location>
</feature>
<comment type="caution">
    <text evidence="3">The sequence shown here is derived from an EMBL/GenBank/DDBJ whole genome shotgun (WGS) entry which is preliminary data.</text>
</comment>
<evidence type="ECO:0000256" key="2">
    <source>
        <dbReference type="SAM" id="Phobius"/>
    </source>
</evidence>
<feature type="transmembrane region" description="Helical" evidence="2">
    <location>
        <begin position="310"/>
        <end position="331"/>
    </location>
</feature>
<feature type="transmembrane region" description="Helical" evidence="2">
    <location>
        <begin position="357"/>
        <end position="378"/>
    </location>
</feature>
<gene>
    <name evidence="3" type="ORF">JT362_13460</name>
</gene>
<feature type="transmembrane region" description="Helical" evidence="2">
    <location>
        <begin position="32"/>
        <end position="49"/>
    </location>
</feature>
<keyword evidence="2" id="KW-1133">Transmembrane helix</keyword>
<keyword evidence="2" id="KW-0812">Transmembrane</keyword>
<dbReference type="Proteomes" id="UP001156441">
    <property type="component" value="Unassembled WGS sequence"/>
</dbReference>
<name>A0ABT2J8U4_9PSEU</name>
<feature type="transmembrane region" description="Helical" evidence="2">
    <location>
        <begin position="69"/>
        <end position="93"/>
    </location>
</feature>
<accession>A0ABT2J8U4</accession>